<dbReference type="KEGG" id="ehx:EMIHUDRAFT_369003"/>
<accession>A0A0D3JBD8</accession>
<dbReference type="RefSeq" id="XP_005773252.1">
    <property type="nucleotide sequence ID" value="XM_005773195.1"/>
</dbReference>
<proteinExistence type="predicted"/>
<sequence length="356" mass="38464">MNSAGINHEQLRTAWPVYSAFSGSLEPVDPAGMEVLRSVYVASWLADAAMLEEADDSGRDLTFRGSAVSHIVLAPPLAPHQLLALIAAAWSADRWYSLVESDGVPTPPSSLLRLRAGQPLATLRDAIESSIARLGGEAFVRMDHASSKTVVPCSSYDAVEANLRCSERTAARLRGIEAGAAADGPAEGYVMLRRWVDDLQQTHLEARVFVHAGVARGVSLTVRQHSRLGEAEERACIACLASLKRALRAFAKRVILATEYRDCVLDVAVPIAALDAALHAANRPSGMPSAEAELLAGLWLVECNTPVYLLATSGCFDLSNEADREILCGDAVDAEVVLPVLLAEFEWRTWRIELRQ</sequence>
<reference evidence="2" key="1">
    <citation type="journal article" date="2013" name="Nature">
        <title>Pan genome of the phytoplankton Emiliania underpins its global distribution.</title>
        <authorList>
            <person name="Read B.A."/>
            <person name="Kegel J."/>
            <person name="Klute M.J."/>
            <person name="Kuo A."/>
            <person name="Lefebvre S.C."/>
            <person name="Maumus F."/>
            <person name="Mayer C."/>
            <person name="Miller J."/>
            <person name="Monier A."/>
            <person name="Salamov A."/>
            <person name="Young J."/>
            <person name="Aguilar M."/>
            <person name="Claverie J.M."/>
            <person name="Frickenhaus S."/>
            <person name="Gonzalez K."/>
            <person name="Herman E.K."/>
            <person name="Lin Y.C."/>
            <person name="Napier J."/>
            <person name="Ogata H."/>
            <person name="Sarno A.F."/>
            <person name="Shmutz J."/>
            <person name="Schroeder D."/>
            <person name="de Vargas C."/>
            <person name="Verret F."/>
            <person name="von Dassow P."/>
            <person name="Valentin K."/>
            <person name="Van de Peer Y."/>
            <person name="Wheeler G."/>
            <person name="Dacks J.B."/>
            <person name="Delwiche C.F."/>
            <person name="Dyhrman S.T."/>
            <person name="Glockner G."/>
            <person name="John U."/>
            <person name="Richards T."/>
            <person name="Worden A.Z."/>
            <person name="Zhang X."/>
            <person name="Grigoriev I.V."/>
            <person name="Allen A.E."/>
            <person name="Bidle K."/>
            <person name="Borodovsky M."/>
            <person name="Bowler C."/>
            <person name="Brownlee C."/>
            <person name="Cock J.M."/>
            <person name="Elias M."/>
            <person name="Gladyshev V.N."/>
            <person name="Groth M."/>
            <person name="Guda C."/>
            <person name="Hadaegh A."/>
            <person name="Iglesias-Rodriguez M.D."/>
            <person name="Jenkins J."/>
            <person name="Jones B.M."/>
            <person name="Lawson T."/>
            <person name="Leese F."/>
            <person name="Lindquist E."/>
            <person name="Lobanov A."/>
            <person name="Lomsadze A."/>
            <person name="Malik S.B."/>
            <person name="Marsh M.E."/>
            <person name="Mackinder L."/>
            <person name="Mock T."/>
            <person name="Mueller-Roeber B."/>
            <person name="Pagarete A."/>
            <person name="Parker M."/>
            <person name="Probert I."/>
            <person name="Quesneville H."/>
            <person name="Raines C."/>
            <person name="Rensing S.A."/>
            <person name="Riano-Pachon D.M."/>
            <person name="Richier S."/>
            <person name="Rokitta S."/>
            <person name="Shiraiwa Y."/>
            <person name="Soanes D.M."/>
            <person name="van der Giezen M."/>
            <person name="Wahlund T.M."/>
            <person name="Williams B."/>
            <person name="Wilson W."/>
            <person name="Wolfe G."/>
            <person name="Wurch L.L."/>
        </authorList>
    </citation>
    <scope>NUCLEOTIDE SEQUENCE</scope>
</reference>
<name>A0A0D3JBD8_EMIH1</name>
<dbReference type="PaxDb" id="2903-EOD20823"/>
<protein>
    <recommendedName>
        <fullName evidence="3">Queuosine salvage protein</fullName>
    </recommendedName>
</protein>
<evidence type="ECO:0008006" key="3">
    <source>
        <dbReference type="Google" id="ProtNLM"/>
    </source>
</evidence>
<dbReference type="AlphaFoldDB" id="A0A0D3JBD8"/>
<dbReference type="GeneID" id="17266364"/>
<reference evidence="1" key="2">
    <citation type="submission" date="2024-10" db="UniProtKB">
        <authorList>
            <consortium name="EnsemblProtists"/>
        </authorList>
    </citation>
    <scope>IDENTIFICATION</scope>
</reference>
<dbReference type="EnsemblProtists" id="EOD20823">
    <property type="protein sequence ID" value="EOD20823"/>
    <property type="gene ID" value="EMIHUDRAFT_369003"/>
</dbReference>
<evidence type="ECO:0000313" key="2">
    <source>
        <dbReference type="Proteomes" id="UP000013827"/>
    </source>
</evidence>
<dbReference type="HOGENOM" id="CLU_779455_0_0_1"/>
<keyword evidence="2" id="KW-1185">Reference proteome</keyword>
<evidence type="ECO:0000313" key="1">
    <source>
        <dbReference type="EnsemblProtists" id="EOD20823"/>
    </source>
</evidence>
<dbReference type="Proteomes" id="UP000013827">
    <property type="component" value="Unassembled WGS sequence"/>
</dbReference>
<organism evidence="1 2">
    <name type="scientific">Emiliania huxleyi (strain CCMP1516)</name>
    <dbReference type="NCBI Taxonomy" id="280463"/>
    <lineage>
        <taxon>Eukaryota</taxon>
        <taxon>Haptista</taxon>
        <taxon>Haptophyta</taxon>
        <taxon>Prymnesiophyceae</taxon>
        <taxon>Isochrysidales</taxon>
        <taxon>Noelaerhabdaceae</taxon>
        <taxon>Emiliania</taxon>
    </lineage>
</organism>